<accession>A0A382AC18</accession>
<keyword evidence="14" id="KW-0333">Golgi apparatus</keyword>
<dbReference type="InterPro" id="IPR039866">
    <property type="entry name" value="CPQ"/>
</dbReference>
<evidence type="ECO:0000256" key="14">
    <source>
        <dbReference type="ARBA" id="ARBA00023034"/>
    </source>
</evidence>
<keyword evidence="12" id="KW-0256">Endoplasmic reticulum</keyword>
<evidence type="ECO:0000256" key="17">
    <source>
        <dbReference type="ARBA" id="ARBA00023180"/>
    </source>
</evidence>
<keyword evidence="6" id="KW-0964">Secreted</keyword>
<evidence type="ECO:0000256" key="1">
    <source>
        <dbReference type="ARBA" id="ARBA00004240"/>
    </source>
</evidence>
<feature type="region of interest" description="Disordered" evidence="21">
    <location>
        <begin position="175"/>
        <end position="210"/>
    </location>
</feature>
<dbReference type="Gene3D" id="3.50.30.30">
    <property type="match status" value="1"/>
</dbReference>
<keyword evidence="9" id="KW-0479">Metal-binding</keyword>
<dbReference type="InterPro" id="IPR007484">
    <property type="entry name" value="Peptidase_M28"/>
</dbReference>
<evidence type="ECO:0000256" key="3">
    <source>
        <dbReference type="ARBA" id="ARBA00004555"/>
    </source>
</evidence>
<dbReference type="Gene3D" id="3.40.630.10">
    <property type="entry name" value="Zn peptidases"/>
    <property type="match status" value="1"/>
</dbReference>
<evidence type="ECO:0000256" key="20">
    <source>
        <dbReference type="ARBA" id="ARBA00033328"/>
    </source>
</evidence>
<keyword evidence="10" id="KW-0732">Signal</keyword>
<evidence type="ECO:0000256" key="6">
    <source>
        <dbReference type="ARBA" id="ARBA00022525"/>
    </source>
</evidence>
<evidence type="ECO:0000256" key="19">
    <source>
        <dbReference type="ARBA" id="ARBA00025833"/>
    </source>
</evidence>
<keyword evidence="15" id="KW-0482">Metalloprotease</keyword>
<feature type="compositionally biased region" description="Basic and acidic residues" evidence="21">
    <location>
        <begin position="179"/>
        <end position="202"/>
    </location>
</feature>
<evidence type="ECO:0000256" key="16">
    <source>
        <dbReference type="ARBA" id="ARBA00023145"/>
    </source>
</evidence>
<keyword evidence="16" id="KW-0865">Zymogen</keyword>
<evidence type="ECO:0000313" key="23">
    <source>
        <dbReference type="EMBL" id="SVA98483.1"/>
    </source>
</evidence>
<dbReference type="GO" id="GO:0070573">
    <property type="term" value="F:metallodipeptidase activity"/>
    <property type="evidence" value="ECO:0007669"/>
    <property type="project" value="InterPro"/>
</dbReference>
<evidence type="ECO:0000256" key="13">
    <source>
        <dbReference type="ARBA" id="ARBA00022833"/>
    </source>
</evidence>
<evidence type="ECO:0000256" key="5">
    <source>
        <dbReference type="ARBA" id="ARBA00014116"/>
    </source>
</evidence>
<dbReference type="GO" id="GO:0046872">
    <property type="term" value="F:metal ion binding"/>
    <property type="evidence" value="ECO:0007669"/>
    <property type="project" value="UniProtKB-KW"/>
</dbReference>
<dbReference type="SUPFAM" id="SSF53187">
    <property type="entry name" value="Zn-dependent exopeptidases"/>
    <property type="match status" value="1"/>
</dbReference>
<reference evidence="23" key="1">
    <citation type="submission" date="2018-05" db="EMBL/GenBank/DDBJ databases">
        <authorList>
            <person name="Lanie J.A."/>
            <person name="Ng W.-L."/>
            <person name="Kazmierczak K.M."/>
            <person name="Andrzejewski T.M."/>
            <person name="Davidsen T.M."/>
            <person name="Wayne K.J."/>
            <person name="Tettelin H."/>
            <person name="Glass J.I."/>
            <person name="Rusch D."/>
            <person name="Podicherti R."/>
            <person name="Tsui H.-C.T."/>
            <person name="Winkler M.E."/>
        </authorList>
    </citation>
    <scope>NUCLEOTIDE SEQUENCE</scope>
</reference>
<name>A0A382AC18_9ZZZZ</name>
<keyword evidence="17" id="KW-0325">Glycoprotein</keyword>
<evidence type="ECO:0000256" key="21">
    <source>
        <dbReference type="SAM" id="MobiDB-lite"/>
    </source>
</evidence>
<dbReference type="PANTHER" id="PTHR12053">
    <property type="entry name" value="PROTEASE FAMILY M28 PLASMA GLUTAMATE CARBOXYPEPTIDASE-RELATED"/>
    <property type="match status" value="1"/>
</dbReference>
<evidence type="ECO:0000256" key="9">
    <source>
        <dbReference type="ARBA" id="ARBA00022723"/>
    </source>
</evidence>
<evidence type="ECO:0000256" key="10">
    <source>
        <dbReference type="ARBA" id="ARBA00022729"/>
    </source>
</evidence>
<evidence type="ECO:0000256" key="4">
    <source>
        <dbReference type="ARBA" id="ARBA00004613"/>
    </source>
</evidence>
<dbReference type="GO" id="GO:0004180">
    <property type="term" value="F:carboxypeptidase activity"/>
    <property type="evidence" value="ECO:0007669"/>
    <property type="project" value="UniProtKB-KW"/>
</dbReference>
<dbReference type="PANTHER" id="PTHR12053:SF3">
    <property type="entry name" value="CARBOXYPEPTIDASE Q"/>
    <property type="match status" value="1"/>
</dbReference>
<sequence>MTIRVGLIVAFSIVATSGYAQEPVDTDVVARIKEEAFQRSQVLDTLSYLTDIYGPRLTGTPAYYEAAVWAKQRLEGWDLANVHLDPYRDDLRGWEMNSYSVEMIEPRYMNITALPDAWTRGTEGEVTGEPIVVDYTSWESLQELKGTLHGRILLSPEIRTQGRMRQGVFTDEELANAERQTDPNNEGRLDNADLDRSRDRGRGRPGGGDINQFLIDEGVAAVIRGSSKAPGILDANQQRYTLKGDIKPVPHFSISREQHARMLRMLARDTTFTLKLHLNVTFHEDPRYHTNIIAEIPGTDPELKDQLVLVGGHFDSYHSGTGAADNGAGSAVTMEVMRVLMALGVEPRRTIRLVLWGSEEQGHLGSRGYIAKYVADPNTGADLGELSRISVYFNHDNNGHDIRGIHGQGNEAIRPIFERYLEPFHQLGAETVSVENAGGTDHLGFDAVNIPAFEWIQDPQQYFYTQIHSSMDVLDLFSEETLRRNTAIIATFVYHAAMRDEMMPRKNGNGR</sequence>
<feature type="domain" description="Peptidase M28" evidence="22">
    <location>
        <begin position="291"/>
        <end position="493"/>
    </location>
</feature>
<dbReference type="Pfam" id="PF04389">
    <property type="entry name" value="Peptidase_M28"/>
    <property type="match status" value="1"/>
</dbReference>
<organism evidence="23">
    <name type="scientific">marine metagenome</name>
    <dbReference type="NCBI Taxonomy" id="408172"/>
    <lineage>
        <taxon>unclassified sequences</taxon>
        <taxon>metagenomes</taxon>
        <taxon>ecological metagenomes</taxon>
    </lineage>
</organism>
<keyword evidence="18" id="KW-0458">Lysosome</keyword>
<keyword evidence="13" id="KW-0862">Zinc</keyword>
<dbReference type="GO" id="GO:0005576">
    <property type="term" value="C:extracellular region"/>
    <property type="evidence" value="ECO:0007669"/>
    <property type="project" value="UniProtKB-SubCell"/>
</dbReference>
<dbReference type="GO" id="GO:0005794">
    <property type="term" value="C:Golgi apparatus"/>
    <property type="evidence" value="ECO:0007669"/>
    <property type="project" value="UniProtKB-SubCell"/>
</dbReference>
<comment type="subunit">
    <text evidence="19">Homodimer. The monomeric form is inactive while the homodimer is active.</text>
</comment>
<protein>
    <recommendedName>
        <fullName evidence="5">Carboxypeptidase Q</fullName>
    </recommendedName>
    <alternativeName>
        <fullName evidence="20">Plasma glutamate carboxypeptidase</fullName>
    </alternativeName>
</protein>
<dbReference type="GO" id="GO:0005764">
    <property type="term" value="C:lysosome"/>
    <property type="evidence" value="ECO:0007669"/>
    <property type="project" value="UniProtKB-SubCell"/>
</dbReference>
<evidence type="ECO:0000256" key="12">
    <source>
        <dbReference type="ARBA" id="ARBA00022824"/>
    </source>
</evidence>
<dbReference type="GO" id="GO:0006508">
    <property type="term" value="P:proteolysis"/>
    <property type="evidence" value="ECO:0007669"/>
    <property type="project" value="UniProtKB-KW"/>
</dbReference>
<keyword evidence="8" id="KW-0645">Protease</keyword>
<evidence type="ECO:0000256" key="11">
    <source>
        <dbReference type="ARBA" id="ARBA00022801"/>
    </source>
</evidence>
<evidence type="ECO:0000256" key="15">
    <source>
        <dbReference type="ARBA" id="ARBA00023049"/>
    </source>
</evidence>
<evidence type="ECO:0000256" key="8">
    <source>
        <dbReference type="ARBA" id="ARBA00022670"/>
    </source>
</evidence>
<keyword evidence="7" id="KW-0121">Carboxypeptidase</keyword>
<dbReference type="AlphaFoldDB" id="A0A382AC18"/>
<evidence type="ECO:0000256" key="7">
    <source>
        <dbReference type="ARBA" id="ARBA00022645"/>
    </source>
</evidence>
<evidence type="ECO:0000256" key="18">
    <source>
        <dbReference type="ARBA" id="ARBA00023228"/>
    </source>
</evidence>
<dbReference type="EMBL" id="UINC01024577">
    <property type="protein sequence ID" value="SVA98483.1"/>
    <property type="molecule type" value="Genomic_DNA"/>
</dbReference>
<dbReference type="GO" id="GO:0005783">
    <property type="term" value="C:endoplasmic reticulum"/>
    <property type="evidence" value="ECO:0007669"/>
    <property type="project" value="UniProtKB-SubCell"/>
</dbReference>
<evidence type="ECO:0000256" key="2">
    <source>
        <dbReference type="ARBA" id="ARBA00004371"/>
    </source>
</evidence>
<evidence type="ECO:0000259" key="22">
    <source>
        <dbReference type="Pfam" id="PF04389"/>
    </source>
</evidence>
<comment type="subcellular location">
    <subcellularLocation>
        <location evidence="1">Endoplasmic reticulum</location>
    </subcellularLocation>
    <subcellularLocation>
        <location evidence="3">Golgi apparatus</location>
    </subcellularLocation>
    <subcellularLocation>
        <location evidence="2">Lysosome</location>
    </subcellularLocation>
    <subcellularLocation>
        <location evidence="4">Secreted</location>
    </subcellularLocation>
</comment>
<keyword evidence="11" id="KW-0378">Hydrolase</keyword>
<proteinExistence type="predicted"/>
<gene>
    <name evidence="23" type="ORF">METZ01_LOCUS151337</name>
</gene>